<organism evidence="1 2">
    <name type="scientific">Alloyangia pacifica</name>
    <dbReference type="NCBI Taxonomy" id="311180"/>
    <lineage>
        <taxon>Bacteria</taxon>
        <taxon>Pseudomonadati</taxon>
        <taxon>Pseudomonadota</taxon>
        <taxon>Alphaproteobacteria</taxon>
        <taxon>Rhodobacterales</taxon>
        <taxon>Roseobacteraceae</taxon>
        <taxon>Alloyangia</taxon>
    </lineage>
</organism>
<accession>A0A1I6T6R1</accession>
<reference evidence="2" key="1">
    <citation type="submission" date="2016-10" db="EMBL/GenBank/DDBJ databases">
        <authorList>
            <person name="Varghese N."/>
            <person name="Submissions S."/>
        </authorList>
    </citation>
    <scope>NUCLEOTIDE SEQUENCE [LARGE SCALE GENOMIC DNA]</scope>
    <source>
        <strain evidence="2">DSM 26894</strain>
    </source>
</reference>
<name>A0A1I6T6R1_9RHOB</name>
<dbReference type="RefSeq" id="WP_245696067.1">
    <property type="nucleotide sequence ID" value="NZ_FNCL01000005.1"/>
</dbReference>
<evidence type="ECO:0000313" key="2">
    <source>
        <dbReference type="Proteomes" id="UP000199392"/>
    </source>
</evidence>
<evidence type="ECO:0000313" key="1">
    <source>
        <dbReference type="EMBL" id="SFS84748.1"/>
    </source>
</evidence>
<protein>
    <submittedName>
        <fullName evidence="1">Uncharacterized protein</fullName>
    </submittedName>
</protein>
<keyword evidence="2" id="KW-1185">Reference proteome</keyword>
<dbReference type="AlphaFoldDB" id="A0A1I6T6R1"/>
<proteinExistence type="predicted"/>
<dbReference type="Proteomes" id="UP000199392">
    <property type="component" value="Unassembled WGS sequence"/>
</dbReference>
<gene>
    <name evidence="1" type="ORF">SAMN04488050_105343</name>
</gene>
<sequence length="164" mass="17624">MSGAGHDRCGRGPAGLSDLTGLGQSDLVVLMIARYFFQSFAQPEAEGWLRAISGAEQVMGREAGPHVVCAVLRSVQQMRAARRNHFNFSNPDCPGCAARLCGHERLFLNTFRAVRRGRIADAEAHAMLLCEGNATEGLIVAMGDLCAALPSAPVRPSVERQPLH</sequence>
<dbReference type="EMBL" id="FOZW01000005">
    <property type="protein sequence ID" value="SFS84748.1"/>
    <property type="molecule type" value="Genomic_DNA"/>
</dbReference>